<gene>
    <name evidence="1" type="ORF">Cni_G26475</name>
</gene>
<sequence>MEGVKTDSSLPESLEITISPEKLLQDDTQLCSCDSHSEEQQRGKQEMTAEGLVVYAIYHPWKAMNTSGFSWPFKCLHLAIQELRNGLMKKIGNAKINVTCWCHIKRDNNSKEHSLARKGLSDDEKTLFRENGCITNSLIIWIWKGSSESIGSAALVNWVDITNLKANGVAPESALHLFRECPITLNGWSRFISNCGSCLLALPSCSEASFISSGKSTRLGAMIWCWLIWQARNNFIFNNKEPSMFRIVGAADYF</sequence>
<protein>
    <recommendedName>
        <fullName evidence="3">Reverse transcriptase zinc-binding domain-containing protein</fullName>
    </recommendedName>
</protein>
<proteinExistence type="predicted"/>
<accession>A0AAQ3KZ38</accession>
<organism evidence="1 2">
    <name type="scientific">Canna indica</name>
    <name type="common">Indian-shot</name>
    <dbReference type="NCBI Taxonomy" id="4628"/>
    <lineage>
        <taxon>Eukaryota</taxon>
        <taxon>Viridiplantae</taxon>
        <taxon>Streptophyta</taxon>
        <taxon>Embryophyta</taxon>
        <taxon>Tracheophyta</taxon>
        <taxon>Spermatophyta</taxon>
        <taxon>Magnoliopsida</taxon>
        <taxon>Liliopsida</taxon>
        <taxon>Zingiberales</taxon>
        <taxon>Cannaceae</taxon>
        <taxon>Canna</taxon>
    </lineage>
</organism>
<dbReference type="EMBL" id="CP136897">
    <property type="protein sequence ID" value="WOL17682.1"/>
    <property type="molecule type" value="Genomic_DNA"/>
</dbReference>
<evidence type="ECO:0000313" key="2">
    <source>
        <dbReference type="Proteomes" id="UP001327560"/>
    </source>
</evidence>
<dbReference type="AlphaFoldDB" id="A0AAQ3KZ38"/>
<reference evidence="1 2" key="1">
    <citation type="submission" date="2023-10" db="EMBL/GenBank/DDBJ databases">
        <title>Chromosome-scale genome assembly provides insights into flower coloration mechanisms of Canna indica.</title>
        <authorList>
            <person name="Li C."/>
        </authorList>
    </citation>
    <scope>NUCLEOTIDE SEQUENCE [LARGE SCALE GENOMIC DNA]</scope>
    <source>
        <tissue evidence="1">Flower</tissue>
    </source>
</reference>
<name>A0AAQ3KZ38_9LILI</name>
<keyword evidence="2" id="KW-1185">Reference proteome</keyword>
<evidence type="ECO:0000313" key="1">
    <source>
        <dbReference type="EMBL" id="WOL17682.1"/>
    </source>
</evidence>
<dbReference type="Proteomes" id="UP001327560">
    <property type="component" value="Chromosome 8"/>
</dbReference>
<evidence type="ECO:0008006" key="3">
    <source>
        <dbReference type="Google" id="ProtNLM"/>
    </source>
</evidence>